<evidence type="ECO:0000256" key="5">
    <source>
        <dbReference type="SAM" id="MobiDB-lite"/>
    </source>
</evidence>
<dbReference type="Pfam" id="PF00501">
    <property type="entry name" value="AMP-binding"/>
    <property type="match status" value="1"/>
</dbReference>
<dbReference type="PANTHER" id="PTHR24096">
    <property type="entry name" value="LONG-CHAIN-FATTY-ACID--COA LIGASE"/>
    <property type="match status" value="1"/>
</dbReference>
<proteinExistence type="inferred from homology"/>
<dbReference type="EMBL" id="JAIFTH010000492">
    <property type="protein sequence ID" value="KAG9509404.1"/>
    <property type="molecule type" value="Genomic_DNA"/>
</dbReference>
<evidence type="ECO:0000259" key="7">
    <source>
        <dbReference type="Pfam" id="PF13193"/>
    </source>
</evidence>
<feature type="region of interest" description="Disordered" evidence="5">
    <location>
        <begin position="158"/>
        <end position="185"/>
    </location>
</feature>
<dbReference type="GO" id="GO:0016874">
    <property type="term" value="F:ligase activity"/>
    <property type="evidence" value="ECO:0007669"/>
    <property type="project" value="UniProtKB-KW"/>
</dbReference>
<dbReference type="Pfam" id="PF13193">
    <property type="entry name" value="AMP-binding_C"/>
    <property type="match status" value="1"/>
</dbReference>
<dbReference type="InterPro" id="IPR045851">
    <property type="entry name" value="AMP-bd_C_sf"/>
</dbReference>
<evidence type="ECO:0000256" key="4">
    <source>
        <dbReference type="ARBA" id="ARBA00023140"/>
    </source>
</evidence>
<feature type="compositionally biased region" description="Low complexity" evidence="5">
    <location>
        <begin position="167"/>
        <end position="185"/>
    </location>
</feature>
<dbReference type="InterPro" id="IPR042099">
    <property type="entry name" value="ANL_N_sf"/>
</dbReference>
<gene>
    <name evidence="8" type="primary">4cl2</name>
    <name evidence="8" type="ORF">GZH46_02079</name>
</gene>
<evidence type="ECO:0000259" key="6">
    <source>
        <dbReference type="Pfam" id="PF00501"/>
    </source>
</evidence>
<reference evidence="8 9" key="1">
    <citation type="submission" date="2020-10" db="EMBL/GenBank/DDBJ databases">
        <authorList>
            <person name="Klimov P.B."/>
            <person name="Dyachkov S.M."/>
            <person name="Chetverikov P.E."/>
        </authorList>
    </citation>
    <scope>NUCLEOTIDE SEQUENCE [LARGE SCALE GENOMIC DNA]</scope>
    <source>
        <strain evidence="8">BMOC 18-1129-001#AD2665</strain>
        <tissue evidence="8">Entire mites</tissue>
    </source>
</reference>
<dbReference type="InterPro" id="IPR025110">
    <property type="entry name" value="AMP-bd_C"/>
</dbReference>
<keyword evidence="3 8" id="KW-0436">Ligase</keyword>
<evidence type="ECO:0000256" key="1">
    <source>
        <dbReference type="ARBA" id="ARBA00004275"/>
    </source>
</evidence>
<feature type="domain" description="AMP-dependent synthetase/ligase" evidence="6">
    <location>
        <begin position="27"/>
        <end position="436"/>
    </location>
</feature>
<sequence length="600" mass="66277">MVFKSVCEGFTLPEEKQSMARLYFDALDRHASRRLLVDAPSGRTWTGAQIKQQVIPIATALIAEHNLTTGDIVGLLYLHSDRAVIFSLAVTIAGGVVCCNDMSDPYDEYRHSYSCVRPKFIATSGAPAMRLNVARLCADLQLDGTTLMYLDETNGSINDVTPPSHANRSSNTNGNSNNSNDGTNSHIVRKVTTYDELLQFKVDHSLHSCLLPASIKHPATELAYILFTSGSTGLPKPVGRSHKNSAYVSHTLDHCPQLWHLTPTSVLAGQLPLDHGTGTFALKLTMHVGCCLIIQPGYQAETFMANIERWRITDVMLGSALLHNILIDTSLMSRYDVSSLLNIMSIGSKIQSVPIVRQFIDKYARRSVRQTYGSTETGFICYVARDRCRQDTECAGQLLPNVEVRLVDGASGHEVTQHNVVGEMYVRSPTVSPGYFGPAAPKSDDNFMKDGFYKTGDLARITSDHNLLIEGRILERLCLGDGWKVLPQELEAVVQQHPAIAECCVIGMPHPTELGNHAPRAYVTLKADCRHVHANDIRRFVDERVSPPKRLIGGVYIVQEFPRISIGKVDKKKLKLIDVHNHLVGGQDQNTDVKENCLIV</sequence>
<comment type="similarity">
    <text evidence="2">Belongs to the ATP-dependent AMP-binding enzyme family.</text>
</comment>
<dbReference type="InterPro" id="IPR020845">
    <property type="entry name" value="AMP-binding_CS"/>
</dbReference>
<dbReference type="PANTHER" id="PTHR24096:SF149">
    <property type="entry name" value="AMP-BINDING DOMAIN-CONTAINING PROTEIN-RELATED"/>
    <property type="match status" value="1"/>
</dbReference>
<evidence type="ECO:0000313" key="9">
    <source>
        <dbReference type="Proteomes" id="UP000825002"/>
    </source>
</evidence>
<dbReference type="Proteomes" id="UP000825002">
    <property type="component" value="Unassembled WGS sequence"/>
</dbReference>
<dbReference type="SUPFAM" id="SSF56801">
    <property type="entry name" value="Acetyl-CoA synthetase-like"/>
    <property type="match status" value="1"/>
</dbReference>
<dbReference type="PROSITE" id="PS00455">
    <property type="entry name" value="AMP_BINDING"/>
    <property type="match status" value="1"/>
</dbReference>
<organism evidence="8 9">
    <name type="scientific">Fragariocoptes setiger</name>
    <dbReference type="NCBI Taxonomy" id="1670756"/>
    <lineage>
        <taxon>Eukaryota</taxon>
        <taxon>Metazoa</taxon>
        <taxon>Ecdysozoa</taxon>
        <taxon>Arthropoda</taxon>
        <taxon>Chelicerata</taxon>
        <taxon>Arachnida</taxon>
        <taxon>Acari</taxon>
        <taxon>Acariformes</taxon>
        <taxon>Trombidiformes</taxon>
        <taxon>Prostigmata</taxon>
        <taxon>Eupodina</taxon>
        <taxon>Eriophyoidea</taxon>
        <taxon>Phytoptidae</taxon>
        <taxon>Fragariocoptes</taxon>
    </lineage>
</organism>
<dbReference type="Gene3D" id="3.40.50.12780">
    <property type="entry name" value="N-terminal domain of ligase-like"/>
    <property type="match status" value="1"/>
</dbReference>
<evidence type="ECO:0000256" key="3">
    <source>
        <dbReference type="ARBA" id="ARBA00022598"/>
    </source>
</evidence>
<evidence type="ECO:0000256" key="2">
    <source>
        <dbReference type="ARBA" id="ARBA00006432"/>
    </source>
</evidence>
<keyword evidence="4" id="KW-0576">Peroxisome</keyword>
<accession>A0ABQ7S7J6</accession>
<keyword evidence="9" id="KW-1185">Reference proteome</keyword>
<name>A0ABQ7S7J6_9ACAR</name>
<dbReference type="Gene3D" id="3.30.300.30">
    <property type="match status" value="1"/>
</dbReference>
<feature type="domain" description="AMP-binding enzyme C-terminal" evidence="7">
    <location>
        <begin position="489"/>
        <end position="568"/>
    </location>
</feature>
<dbReference type="InterPro" id="IPR000873">
    <property type="entry name" value="AMP-dep_synth/lig_dom"/>
</dbReference>
<evidence type="ECO:0000313" key="8">
    <source>
        <dbReference type="EMBL" id="KAG9509404.1"/>
    </source>
</evidence>
<comment type="caution">
    <text evidence="8">The sequence shown here is derived from an EMBL/GenBank/DDBJ whole genome shotgun (WGS) entry which is preliminary data.</text>
</comment>
<comment type="subcellular location">
    <subcellularLocation>
        <location evidence="1">Peroxisome</location>
    </subcellularLocation>
</comment>
<protein>
    <submittedName>
        <fullName evidence="8">4-coumarate--CoA ligase 2</fullName>
    </submittedName>
</protein>